<evidence type="ECO:0008006" key="3">
    <source>
        <dbReference type="Google" id="ProtNLM"/>
    </source>
</evidence>
<protein>
    <recommendedName>
        <fullName evidence="3">Heterokaryon incompatibility domain-containing protein</fullName>
    </recommendedName>
</protein>
<sequence>MILYVALSTRQDIKKNHPSKVVVVFRLREPGLVGVKMDSGYGYLEPSQSLQLSTDVGMSRAPWDFIAPVRTIMGDPRERYQPLLRTWLTECCTNHKECPNLDSVLLPTRVLDVGGQASSYISLHVSRKGELGRYMALSYCWGNGNPVKTTAGNIAEHRQGIAFDGLPKTI</sequence>
<name>A0AAE0KIU0_9PEZI</name>
<evidence type="ECO:0000313" key="2">
    <source>
        <dbReference type="Proteomes" id="UP001285441"/>
    </source>
</evidence>
<reference evidence="1" key="1">
    <citation type="journal article" date="2023" name="Mol. Phylogenet. Evol.">
        <title>Genome-scale phylogeny and comparative genomics of the fungal order Sordariales.</title>
        <authorList>
            <person name="Hensen N."/>
            <person name="Bonometti L."/>
            <person name="Westerberg I."/>
            <person name="Brannstrom I.O."/>
            <person name="Guillou S."/>
            <person name="Cros-Aarteil S."/>
            <person name="Calhoun S."/>
            <person name="Haridas S."/>
            <person name="Kuo A."/>
            <person name="Mondo S."/>
            <person name="Pangilinan J."/>
            <person name="Riley R."/>
            <person name="LaButti K."/>
            <person name="Andreopoulos B."/>
            <person name="Lipzen A."/>
            <person name="Chen C."/>
            <person name="Yan M."/>
            <person name="Daum C."/>
            <person name="Ng V."/>
            <person name="Clum A."/>
            <person name="Steindorff A."/>
            <person name="Ohm R.A."/>
            <person name="Martin F."/>
            <person name="Silar P."/>
            <person name="Natvig D.O."/>
            <person name="Lalanne C."/>
            <person name="Gautier V."/>
            <person name="Ament-Velasquez S.L."/>
            <person name="Kruys A."/>
            <person name="Hutchinson M.I."/>
            <person name="Powell A.J."/>
            <person name="Barry K."/>
            <person name="Miller A.N."/>
            <person name="Grigoriev I.V."/>
            <person name="Debuchy R."/>
            <person name="Gladieux P."/>
            <person name="Hiltunen Thoren M."/>
            <person name="Johannesson H."/>
        </authorList>
    </citation>
    <scope>NUCLEOTIDE SEQUENCE</scope>
    <source>
        <strain evidence="1">CBS 232.78</strain>
    </source>
</reference>
<gene>
    <name evidence="1" type="ORF">B0H63DRAFT_219313</name>
</gene>
<accession>A0AAE0KIU0</accession>
<dbReference type="EMBL" id="JAULSW010000006">
    <property type="protein sequence ID" value="KAK3377469.1"/>
    <property type="molecule type" value="Genomic_DNA"/>
</dbReference>
<comment type="caution">
    <text evidence="1">The sequence shown here is derived from an EMBL/GenBank/DDBJ whole genome shotgun (WGS) entry which is preliminary data.</text>
</comment>
<organism evidence="1 2">
    <name type="scientific">Podospora didyma</name>
    <dbReference type="NCBI Taxonomy" id="330526"/>
    <lineage>
        <taxon>Eukaryota</taxon>
        <taxon>Fungi</taxon>
        <taxon>Dikarya</taxon>
        <taxon>Ascomycota</taxon>
        <taxon>Pezizomycotina</taxon>
        <taxon>Sordariomycetes</taxon>
        <taxon>Sordariomycetidae</taxon>
        <taxon>Sordariales</taxon>
        <taxon>Podosporaceae</taxon>
        <taxon>Podospora</taxon>
    </lineage>
</organism>
<dbReference type="AlphaFoldDB" id="A0AAE0KIU0"/>
<keyword evidence="2" id="KW-1185">Reference proteome</keyword>
<dbReference type="Proteomes" id="UP001285441">
    <property type="component" value="Unassembled WGS sequence"/>
</dbReference>
<proteinExistence type="predicted"/>
<evidence type="ECO:0000313" key="1">
    <source>
        <dbReference type="EMBL" id="KAK3377469.1"/>
    </source>
</evidence>
<reference evidence="1" key="2">
    <citation type="submission" date="2023-06" db="EMBL/GenBank/DDBJ databases">
        <authorList>
            <consortium name="Lawrence Berkeley National Laboratory"/>
            <person name="Haridas S."/>
            <person name="Hensen N."/>
            <person name="Bonometti L."/>
            <person name="Westerberg I."/>
            <person name="Brannstrom I.O."/>
            <person name="Guillou S."/>
            <person name="Cros-Aarteil S."/>
            <person name="Calhoun S."/>
            <person name="Kuo A."/>
            <person name="Mondo S."/>
            <person name="Pangilinan J."/>
            <person name="Riley R."/>
            <person name="LaButti K."/>
            <person name="Andreopoulos B."/>
            <person name="Lipzen A."/>
            <person name="Chen C."/>
            <person name="Yanf M."/>
            <person name="Daum C."/>
            <person name="Ng V."/>
            <person name="Clum A."/>
            <person name="Steindorff A."/>
            <person name="Ohm R."/>
            <person name="Martin F."/>
            <person name="Silar P."/>
            <person name="Natvig D."/>
            <person name="Lalanne C."/>
            <person name="Gautier V."/>
            <person name="Ament-velasquez S.L."/>
            <person name="Kruys A."/>
            <person name="Hutchinson M.I."/>
            <person name="Powell A.J."/>
            <person name="Barry K."/>
            <person name="Miller A.N."/>
            <person name="Grigoriev I.V."/>
            <person name="Debuchy R."/>
            <person name="Gladieux P."/>
            <person name="Thoren M.H."/>
            <person name="Johannesson H."/>
        </authorList>
    </citation>
    <scope>NUCLEOTIDE SEQUENCE</scope>
    <source>
        <strain evidence="1">CBS 232.78</strain>
    </source>
</reference>